<organism evidence="2 3">
    <name type="scientific">Candidatus Tenderia electrophaga</name>
    <dbReference type="NCBI Taxonomy" id="1748243"/>
    <lineage>
        <taxon>Bacteria</taxon>
        <taxon>Pseudomonadati</taxon>
        <taxon>Pseudomonadota</taxon>
        <taxon>Gammaproteobacteria</taxon>
        <taxon>Candidatus Tenderiales</taxon>
        <taxon>Candidatus Tenderiaceae</taxon>
        <taxon>Candidatus Tenderia</taxon>
    </lineage>
</organism>
<protein>
    <submittedName>
        <fullName evidence="2">Uncharacterized protein</fullName>
    </submittedName>
</protein>
<dbReference type="STRING" id="1748243.Tel_05815"/>
<proteinExistence type="predicted"/>
<evidence type="ECO:0000313" key="3">
    <source>
        <dbReference type="Proteomes" id="UP000055136"/>
    </source>
</evidence>
<gene>
    <name evidence="2" type="ORF">Tel_05815</name>
</gene>
<evidence type="ECO:0000313" key="2">
    <source>
        <dbReference type="EMBL" id="ALP52705.1"/>
    </source>
</evidence>
<feature type="region of interest" description="Disordered" evidence="1">
    <location>
        <begin position="1"/>
        <end position="60"/>
    </location>
</feature>
<dbReference type="EMBL" id="CP013099">
    <property type="protein sequence ID" value="ALP52705.1"/>
    <property type="molecule type" value="Genomic_DNA"/>
</dbReference>
<dbReference type="AlphaFoldDB" id="A0A0S2TC15"/>
<dbReference type="KEGG" id="tee:Tel_05815"/>
<feature type="compositionally biased region" description="Basic and acidic residues" evidence="1">
    <location>
        <begin position="46"/>
        <end position="60"/>
    </location>
</feature>
<dbReference type="Proteomes" id="UP000055136">
    <property type="component" value="Chromosome"/>
</dbReference>
<keyword evidence="3" id="KW-1185">Reference proteome</keyword>
<evidence type="ECO:0000256" key="1">
    <source>
        <dbReference type="SAM" id="MobiDB-lite"/>
    </source>
</evidence>
<accession>A0A0S2TC15</accession>
<reference evidence="2" key="1">
    <citation type="submission" date="2015-10" db="EMBL/GenBank/DDBJ databases">
        <title>Description of Candidatus Tenderia electrophaga gen. nov, sp. nov., an Uncultivated Electroautotroph from a Biocathode Enrichment.</title>
        <authorList>
            <person name="Eddie B.J."/>
            <person name="Malanoski A.P."/>
            <person name="Wang Z."/>
            <person name="Hall R.J."/>
            <person name="Oh S.D."/>
            <person name="Heiner C."/>
            <person name="Lin B."/>
            <person name="Strycharz-Glaven S.M."/>
        </authorList>
    </citation>
    <scope>NUCLEOTIDE SEQUENCE [LARGE SCALE GENOMIC DNA]</scope>
    <source>
        <strain evidence="2">NRL1</strain>
    </source>
</reference>
<name>A0A0S2TC15_9GAMM</name>
<sequence>MAEIDNSNPIGPVWPQRPIRRVEDDDKAKDERRWKQQKRRQQGGNNDKKDDGKPHIDEYA</sequence>
<feature type="compositionally biased region" description="Basic and acidic residues" evidence="1">
    <location>
        <begin position="20"/>
        <end position="34"/>
    </location>
</feature>